<feature type="transmembrane region" description="Helical" evidence="1">
    <location>
        <begin position="96"/>
        <end position="117"/>
    </location>
</feature>
<proteinExistence type="predicted"/>
<dbReference type="PATRIC" id="fig|1303.83.peg.916"/>
<evidence type="ECO:0000313" key="3">
    <source>
        <dbReference type="Proteomes" id="UP000070220"/>
    </source>
</evidence>
<evidence type="ECO:0000256" key="1">
    <source>
        <dbReference type="SAM" id="Phobius"/>
    </source>
</evidence>
<feature type="transmembrane region" description="Helical" evidence="1">
    <location>
        <begin position="161"/>
        <end position="185"/>
    </location>
</feature>
<name>A0A139Q8J7_STROR</name>
<dbReference type="Proteomes" id="UP000070220">
    <property type="component" value="Unassembled WGS sequence"/>
</dbReference>
<sequence>MNSKEWIMEFESLNDRKPSPAEFSEAKKNGLFTSENEYQGNTNQDALSNIKDGTDDSYRKFLNKIEFFIFRMNQTNSTNNNDSHSSEEFQLQKHGLWLNFLLIFINTFLFFVLWIMILESSRSISNQQVGVPALFGLVFVCVLLSLINLVPTLISHTNWKYLIFIFNIFIGPTIIGWLVLLLLAISTNKSDRREQEMAYLIRRMNNKLGED</sequence>
<organism evidence="2 3">
    <name type="scientific">Streptococcus oralis</name>
    <dbReference type="NCBI Taxonomy" id="1303"/>
    <lineage>
        <taxon>Bacteria</taxon>
        <taxon>Bacillati</taxon>
        <taxon>Bacillota</taxon>
        <taxon>Bacilli</taxon>
        <taxon>Lactobacillales</taxon>
        <taxon>Streptococcaceae</taxon>
        <taxon>Streptococcus</taxon>
    </lineage>
</organism>
<keyword evidence="1" id="KW-0812">Transmembrane</keyword>
<dbReference type="EMBL" id="LQRP01000034">
    <property type="protein sequence ID" value="KXT98883.1"/>
    <property type="molecule type" value="Genomic_DNA"/>
</dbReference>
<feature type="transmembrane region" description="Helical" evidence="1">
    <location>
        <begin position="129"/>
        <end position="149"/>
    </location>
</feature>
<keyword evidence="1" id="KW-1133">Transmembrane helix</keyword>
<keyword evidence="1" id="KW-0472">Membrane</keyword>
<dbReference type="RefSeq" id="WP_061421160.1">
    <property type="nucleotide sequence ID" value="NZ_KQ970370.1"/>
</dbReference>
<protein>
    <submittedName>
        <fullName evidence="2">Uncharacterized protein</fullName>
    </submittedName>
</protein>
<accession>A0A139Q8J7</accession>
<reference evidence="2 3" key="1">
    <citation type="submission" date="2016-01" db="EMBL/GenBank/DDBJ databases">
        <title>Highly variable Streptococcus oralis are common among viridans streptococci isolated from primates.</title>
        <authorList>
            <person name="Denapaite D."/>
            <person name="Rieger M."/>
            <person name="Koendgen S."/>
            <person name="Brueckner R."/>
            <person name="Ochigava I."/>
            <person name="Kappeler P."/>
            <person name="Maetz-Rensing K."/>
            <person name="Leendertz F."/>
            <person name="Hakenbeck R."/>
        </authorList>
    </citation>
    <scope>NUCLEOTIDE SEQUENCE [LARGE SCALE GENOMIC DNA]</scope>
    <source>
        <strain evidence="2 3">DD30</strain>
    </source>
</reference>
<evidence type="ECO:0000313" key="2">
    <source>
        <dbReference type="EMBL" id="KXT98883.1"/>
    </source>
</evidence>
<comment type="caution">
    <text evidence="2">The sequence shown here is derived from an EMBL/GenBank/DDBJ whole genome shotgun (WGS) entry which is preliminary data.</text>
</comment>
<dbReference type="AlphaFoldDB" id="A0A139Q8J7"/>
<gene>
    <name evidence="2" type="ORF">SORDD30_00869</name>
</gene>